<dbReference type="Gene3D" id="1.20.120.330">
    <property type="entry name" value="Nucleotidyltransferases domain 2"/>
    <property type="match status" value="1"/>
</dbReference>
<sequence>MLRRSYGGATALTVKMVAAKRGLKLEQHGSLWDFVDWLSIESGDEEFFKFFGEANALHRDFYENEMTHKAIEVMARDIEKLITKLKEVD</sequence>
<gene>
    <name evidence="1" type="ORF">IAKEDICC_00002</name>
</gene>
<dbReference type="EMBL" id="MT631509">
    <property type="protein sequence ID" value="QNO52382.1"/>
    <property type="molecule type" value="Genomic_DNA"/>
</dbReference>
<accession>A0A7G9YWJ8</accession>
<organism evidence="1">
    <name type="scientific">Candidatus Methanophagaceae archaeon ANME-1 ERB6</name>
    <dbReference type="NCBI Taxonomy" id="2759912"/>
    <lineage>
        <taxon>Archaea</taxon>
        <taxon>Methanobacteriati</taxon>
        <taxon>Methanobacteriota</taxon>
        <taxon>Stenosarchaea group</taxon>
        <taxon>Methanomicrobia</taxon>
        <taxon>Candidatus Methanophagales</taxon>
        <taxon>Candidatus Methanophagaceae</taxon>
    </lineage>
</organism>
<dbReference type="Pfam" id="PF05942">
    <property type="entry name" value="PaREP1"/>
    <property type="match status" value="1"/>
</dbReference>
<proteinExistence type="predicted"/>
<evidence type="ECO:0008006" key="2">
    <source>
        <dbReference type="Google" id="ProtNLM"/>
    </source>
</evidence>
<evidence type="ECO:0000313" key="1">
    <source>
        <dbReference type="EMBL" id="QNO52382.1"/>
    </source>
</evidence>
<protein>
    <recommendedName>
        <fullName evidence="2">HEPN domain-containing protein</fullName>
    </recommendedName>
</protein>
<dbReference type="PANTHER" id="PTHR34237">
    <property type="entry name" value="PAREP8-RELATED"/>
    <property type="match status" value="1"/>
</dbReference>
<reference evidence="1" key="1">
    <citation type="submission" date="2020-06" db="EMBL/GenBank/DDBJ databases">
        <title>Unique genomic features of the anaerobic methanotrophic archaea.</title>
        <authorList>
            <person name="Chadwick G.L."/>
            <person name="Skennerton C.T."/>
            <person name="Laso-Perez R."/>
            <person name="Leu A.O."/>
            <person name="Speth D.R."/>
            <person name="Yu H."/>
            <person name="Morgan-Lang C."/>
            <person name="Hatzenpichler R."/>
            <person name="Goudeau D."/>
            <person name="Malmstrom R."/>
            <person name="Brazelton W.J."/>
            <person name="Woyke T."/>
            <person name="Hallam S.J."/>
            <person name="Tyson G.W."/>
            <person name="Wegener G."/>
            <person name="Boetius A."/>
            <person name="Orphan V."/>
        </authorList>
    </citation>
    <scope>NUCLEOTIDE SEQUENCE</scope>
</reference>
<dbReference type="AlphaFoldDB" id="A0A7G9YWJ8"/>
<name>A0A7G9YWJ8_9EURY</name>
<dbReference type="InterPro" id="IPR010268">
    <property type="entry name" value="PaREP1"/>
</dbReference>